<keyword evidence="5" id="KW-1185">Reference proteome</keyword>
<dbReference type="Pfam" id="PF00319">
    <property type="entry name" value="SRF-TF"/>
    <property type="match status" value="1"/>
</dbReference>
<dbReference type="EMBL" id="JAEFBK010000012">
    <property type="protein sequence ID" value="KAG7540033.1"/>
    <property type="molecule type" value="Genomic_DNA"/>
</dbReference>
<reference evidence="4 5" key="1">
    <citation type="submission" date="2020-12" db="EMBL/GenBank/DDBJ databases">
        <title>Concerted genomic and epigenomic changes stabilize Arabidopsis allopolyploids.</title>
        <authorList>
            <person name="Chen Z."/>
        </authorList>
    </citation>
    <scope>NUCLEOTIDE SEQUENCE [LARGE SCALE GENOMIC DNA]</scope>
    <source>
        <strain evidence="4">Allo738</strain>
        <tissue evidence="4">Leaf</tissue>
    </source>
</reference>
<evidence type="ECO:0000313" key="5">
    <source>
        <dbReference type="Proteomes" id="UP000694240"/>
    </source>
</evidence>
<organism evidence="4 5">
    <name type="scientific">Arabidopsis thaliana x Arabidopsis arenosa</name>
    <dbReference type="NCBI Taxonomy" id="1240361"/>
    <lineage>
        <taxon>Eukaryota</taxon>
        <taxon>Viridiplantae</taxon>
        <taxon>Streptophyta</taxon>
        <taxon>Embryophyta</taxon>
        <taxon>Tracheophyta</taxon>
        <taxon>Spermatophyta</taxon>
        <taxon>Magnoliopsida</taxon>
        <taxon>eudicotyledons</taxon>
        <taxon>Gunneridae</taxon>
        <taxon>Pentapetalae</taxon>
        <taxon>rosids</taxon>
        <taxon>malvids</taxon>
        <taxon>Brassicales</taxon>
        <taxon>Brassicaceae</taxon>
        <taxon>Camelineae</taxon>
        <taxon>Arabidopsis</taxon>
    </lineage>
</organism>
<dbReference type="GO" id="GO:0003677">
    <property type="term" value="F:DNA binding"/>
    <property type="evidence" value="ECO:0007669"/>
    <property type="project" value="InterPro"/>
</dbReference>
<dbReference type="SMART" id="SM00432">
    <property type="entry name" value="MADS"/>
    <property type="match status" value="1"/>
</dbReference>
<dbReference type="InterPro" id="IPR002100">
    <property type="entry name" value="TF_MADSbox"/>
</dbReference>
<dbReference type="GO" id="GO:0046983">
    <property type="term" value="F:protein dimerization activity"/>
    <property type="evidence" value="ECO:0007669"/>
    <property type="project" value="InterPro"/>
</dbReference>
<dbReference type="CDD" id="cd00120">
    <property type="entry name" value="MADS"/>
    <property type="match status" value="1"/>
</dbReference>
<keyword evidence="2" id="KW-1133">Transmembrane helix</keyword>
<evidence type="ECO:0000256" key="1">
    <source>
        <dbReference type="SAM" id="Coils"/>
    </source>
</evidence>
<keyword evidence="2" id="KW-0472">Membrane</keyword>
<comment type="caution">
    <text evidence="4">The sequence shown here is derived from an EMBL/GenBank/DDBJ whole genome shotgun (WGS) entry which is preliminary data.</text>
</comment>
<evidence type="ECO:0000313" key="4">
    <source>
        <dbReference type="EMBL" id="KAG7540033.1"/>
    </source>
</evidence>
<protein>
    <submittedName>
        <fullName evidence="4">Transcription factor MADS-box</fullName>
    </submittedName>
</protein>
<feature type="domain" description="MADS-box" evidence="3">
    <location>
        <begin position="1"/>
        <end position="61"/>
    </location>
</feature>
<evidence type="ECO:0000256" key="2">
    <source>
        <dbReference type="SAM" id="Phobius"/>
    </source>
</evidence>
<dbReference type="InterPro" id="IPR050142">
    <property type="entry name" value="MADS-box/MEF2_TF"/>
</dbReference>
<accession>A0A8T1Y533</accession>
<dbReference type="Proteomes" id="UP000694240">
    <property type="component" value="Chromosome 12"/>
</dbReference>
<keyword evidence="2" id="KW-0812">Transmembrane</keyword>
<proteinExistence type="predicted"/>
<dbReference type="PANTHER" id="PTHR48019">
    <property type="entry name" value="SERUM RESPONSE FACTOR HOMOLOG"/>
    <property type="match status" value="1"/>
</dbReference>
<gene>
    <name evidence="4" type="ORF">ISN45_Aa07g002970</name>
</gene>
<dbReference type="AlphaFoldDB" id="A0A8T1Y533"/>
<feature type="transmembrane region" description="Helical" evidence="2">
    <location>
        <begin position="33"/>
        <end position="59"/>
    </location>
</feature>
<dbReference type="PROSITE" id="PS50066">
    <property type="entry name" value="MADS_BOX_2"/>
    <property type="match status" value="1"/>
</dbReference>
<evidence type="ECO:0000259" key="3">
    <source>
        <dbReference type="PROSITE" id="PS50066"/>
    </source>
</evidence>
<keyword evidence="1" id="KW-0175">Coiled coil</keyword>
<sequence>MGRVKIQIKRINDRQQRNIAFAKRKNGILKKAYELFILCNVPVALILFSPSGKLFVFYAKARIEETICKYLAVPNYKRKIRLPDEQNIRRLVMQMYSEPICSELNSRESLDDGLRYQIQPKVIEDEIEEYNVLLAEVEERLERFLKIPSQWESLAELKRREEDLQKTLAIVQSRKRDLKYGMEISSVE</sequence>
<feature type="coiled-coil region" evidence="1">
    <location>
        <begin position="127"/>
        <end position="174"/>
    </location>
</feature>
<name>A0A8T1Y533_9BRAS</name>